<protein>
    <recommendedName>
        <fullName evidence="8">Rhodopsin domain-containing protein</fullName>
    </recommendedName>
</protein>
<feature type="transmembrane region" description="Helical" evidence="7">
    <location>
        <begin position="29"/>
        <end position="50"/>
    </location>
</feature>
<dbReference type="PANTHER" id="PTHR33048">
    <property type="entry name" value="PTH11-LIKE INTEGRAL MEMBRANE PROTEIN (AFU_ORTHOLOGUE AFUA_5G11245)"/>
    <property type="match status" value="1"/>
</dbReference>
<dbReference type="InterPro" id="IPR052337">
    <property type="entry name" value="SAT4-like"/>
</dbReference>
<feature type="transmembrane region" description="Helical" evidence="7">
    <location>
        <begin position="277"/>
        <end position="299"/>
    </location>
</feature>
<feature type="transmembrane region" description="Helical" evidence="7">
    <location>
        <begin position="110"/>
        <end position="128"/>
    </location>
</feature>
<comment type="subcellular location">
    <subcellularLocation>
        <location evidence="1">Membrane</location>
        <topology evidence="1">Multi-pass membrane protein</topology>
    </subcellularLocation>
</comment>
<dbReference type="Pfam" id="PF20684">
    <property type="entry name" value="Fung_rhodopsin"/>
    <property type="match status" value="1"/>
</dbReference>
<feature type="transmembrane region" description="Helical" evidence="7">
    <location>
        <begin position="237"/>
        <end position="257"/>
    </location>
</feature>
<feature type="domain" description="Rhodopsin" evidence="8">
    <location>
        <begin position="46"/>
        <end position="302"/>
    </location>
</feature>
<feature type="transmembrane region" description="Helical" evidence="7">
    <location>
        <begin position="62"/>
        <end position="83"/>
    </location>
</feature>
<evidence type="ECO:0000259" key="8">
    <source>
        <dbReference type="Pfam" id="PF20684"/>
    </source>
</evidence>
<comment type="similarity">
    <text evidence="5">Belongs to the SAT4 family.</text>
</comment>
<reference evidence="9" key="1">
    <citation type="submission" date="2020-01" db="EMBL/GenBank/DDBJ databases">
        <authorList>
            <consortium name="DOE Joint Genome Institute"/>
            <person name="Haridas S."/>
            <person name="Albert R."/>
            <person name="Binder M."/>
            <person name="Bloem J."/>
            <person name="Labutti K."/>
            <person name="Salamov A."/>
            <person name="Andreopoulos B."/>
            <person name="Baker S.E."/>
            <person name="Barry K."/>
            <person name="Bills G."/>
            <person name="Bluhm B.H."/>
            <person name="Cannon C."/>
            <person name="Castanera R."/>
            <person name="Culley D.E."/>
            <person name="Daum C."/>
            <person name="Ezra D."/>
            <person name="Gonzalez J.B."/>
            <person name="Henrissat B."/>
            <person name="Kuo A."/>
            <person name="Liang C."/>
            <person name="Lipzen A."/>
            <person name="Lutzoni F."/>
            <person name="Magnuson J."/>
            <person name="Mondo S."/>
            <person name="Nolan M."/>
            <person name="Ohm R."/>
            <person name="Pangilinan J."/>
            <person name="Park H.-J."/>
            <person name="Ramirez L."/>
            <person name="Alfaro M."/>
            <person name="Sun H."/>
            <person name="Tritt A."/>
            <person name="Yoshinaga Y."/>
            <person name="Zwiers L.-H."/>
            <person name="Turgeon B.G."/>
            <person name="Goodwin S.B."/>
            <person name="Spatafora J.W."/>
            <person name="Crous P.W."/>
            <person name="Grigoriev I.V."/>
        </authorList>
    </citation>
    <scope>NUCLEOTIDE SEQUENCE</scope>
    <source>
        <strain evidence="9">P77</strain>
    </source>
</reference>
<keyword evidence="3 7" id="KW-1133">Transmembrane helix</keyword>
<evidence type="ECO:0000256" key="2">
    <source>
        <dbReference type="ARBA" id="ARBA00022692"/>
    </source>
</evidence>
<evidence type="ECO:0000256" key="1">
    <source>
        <dbReference type="ARBA" id="ARBA00004141"/>
    </source>
</evidence>
<proteinExistence type="inferred from homology"/>
<dbReference type="InterPro" id="IPR049326">
    <property type="entry name" value="Rhodopsin_dom_fungi"/>
</dbReference>
<evidence type="ECO:0000313" key="10">
    <source>
        <dbReference type="Proteomes" id="UP000800040"/>
    </source>
</evidence>
<name>A0A6A5K3V4_9PLEO</name>
<feature type="compositionally biased region" description="Polar residues" evidence="6">
    <location>
        <begin position="419"/>
        <end position="434"/>
    </location>
</feature>
<feature type="region of interest" description="Disordered" evidence="6">
    <location>
        <begin position="351"/>
        <end position="446"/>
    </location>
</feature>
<dbReference type="PANTHER" id="PTHR33048:SF47">
    <property type="entry name" value="INTEGRAL MEMBRANE PROTEIN-RELATED"/>
    <property type="match status" value="1"/>
</dbReference>
<feature type="transmembrane region" description="Helical" evidence="7">
    <location>
        <begin position="198"/>
        <end position="225"/>
    </location>
</feature>
<evidence type="ECO:0000256" key="7">
    <source>
        <dbReference type="SAM" id="Phobius"/>
    </source>
</evidence>
<organism evidence="9 10">
    <name type="scientific">Decorospora gaudefroyi</name>
    <dbReference type="NCBI Taxonomy" id="184978"/>
    <lineage>
        <taxon>Eukaryota</taxon>
        <taxon>Fungi</taxon>
        <taxon>Dikarya</taxon>
        <taxon>Ascomycota</taxon>
        <taxon>Pezizomycotina</taxon>
        <taxon>Dothideomycetes</taxon>
        <taxon>Pleosporomycetidae</taxon>
        <taxon>Pleosporales</taxon>
        <taxon>Pleosporineae</taxon>
        <taxon>Pleosporaceae</taxon>
        <taxon>Decorospora</taxon>
    </lineage>
</organism>
<gene>
    <name evidence="9" type="ORF">BDW02DRAFT_613550</name>
</gene>
<evidence type="ECO:0000256" key="4">
    <source>
        <dbReference type="ARBA" id="ARBA00023136"/>
    </source>
</evidence>
<dbReference type="OrthoDB" id="61113at2759"/>
<dbReference type="Proteomes" id="UP000800040">
    <property type="component" value="Unassembled WGS sequence"/>
</dbReference>
<evidence type="ECO:0000256" key="3">
    <source>
        <dbReference type="ARBA" id="ARBA00022989"/>
    </source>
</evidence>
<feature type="compositionally biased region" description="Polar residues" evidence="6">
    <location>
        <begin position="389"/>
        <end position="407"/>
    </location>
</feature>
<dbReference type="EMBL" id="ML975480">
    <property type="protein sequence ID" value="KAF1828952.1"/>
    <property type="molecule type" value="Genomic_DNA"/>
</dbReference>
<evidence type="ECO:0000256" key="5">
    <source>
        <dbReference type="ARBA" id="ARBA00038359"/>
    </source>
</evidence>
<evidence type="ECO:0000256" key="6">
    <source>
        <dbReference type="SAM" id="MobiDB-lite"/>
    </source>
</evidence>
<evidence type="ECO:0000313" key="9">
    <source>
        <dbReference type="EMBL" id="KAF1828952.1"/>
    </source>
</evidence>
<dbReference type="GO" id="GO:0016020">
    <property type="term" value="C:membrane"/>
    <property type="evidence" value="ECO:0007669"/>
    <property type="project" value="UniProtKB-SubCell"/>
</dbReference>
<keyword evidence="2 7" id="KW-0812">Transmembrane</keyword>
<sequence>MGIDDAIRQDPRTHPDNANLPNINQAGTIIGVTSAFLSLAFIALSLRLVVRIRDRIWGWDDVFVVIAGTASFLGDVMICIMPQDGLGLHLWTLDGHHLTTYFKHIYTANIAYTASATCVKLSILFQYLRLFAEEAPSKPSGQWRLARRLTWLLIVITSSWGLSFVLLALLACNPIAKNWYPFLSGKCIGWGSKDPDKFFAMFLGHGVSNSVLDILVLLLPVPFLITLRLAGKSRAGLITLFTLGGVVVVMAIARTISLCINRAGTVPVIDMTYYTPIVFLLSVLEVNIAIIAGSIPIFWPAIVTLSANRIFVVNEVEIHVEQLGSDTNDIKLGERNKDKLGVVTTTFDTVSRKHADKLSPRPHRHKSSNASSMGRTLFGPSRSSEESQRNLYQVPSNENRSSRSLTRSDGDDWFLEMNKANSAGQNTTTVQRTQIPFEHIKAEDNR</sequence>
<accession>A0A6A5K3V4</accession>
<feature type="transmembrane region" description="Helical" evidence="7">
    <location>
        <begin position="149"/>
        <end position="176"/>
    </location>
</feature>
<dbReference type="AlphaFoldDB" id="A0A6A5K3V4"/>
<keyword evidence="4 7" id="KW-0472">Membrane</keyword>
<keyword evidence="10" id="KW-1185">Reference proteome</keyword>